<sequence length="643" mass="71615">MAPLHPNRTKPFEGGFDAPYNRDTNTSDSAIIPHSNRHSNRDSTRDAKKNHSPASHTNQEFFEHEDGLTILSNQPCAPNGQASDRLLSGHGNSIGLVERLCGSIQRLNPFSQDTIDGSVSHMHTTGFVGHQPVAISTFLHQDYPKGTIKHSPASDVDFLEVRHQSQMSDMSSQLADKEARYQSEIARLETRSTELWDRLKNTERHCQDRTANLKSQKARATDEWARKEAQYRDTISALEADKAKMATESRERDSRKQAAISSLEAQNCKLASKAAALQMQLDAACADFAKELAEARSKNSFKQVKATDTEIQGSWRDLSFSVRQFVKEHCPPSFSPPMLQERRVVDRVPELKHFCLDPTLVLQSPLFSQSLLEMCIWGYLYKAVFVPHADYWAGKVGRSFMSTCVRLQDLITRNSNSRTSGSLLPAFHQWRSDSMHQLKKLGAMKPPSSESMAVNMLDYIAPILNQTSTGVLTSATAMDAVEIMLAAVSMDKIFRMSRAHYTVMISKGFPPFHPPLFGFPFDSAGMEQKPEFVGFGDRNGSHPSVVDLVVSPAIVKAGNTDGENYQSKQFLVKLGVVCSIQQFFVDAKKTQAKTASSTRQDVASSSSRTVRTRAMASAEREHPSGKEDRSDVDMLDYPDNDSK</sequence>
<name>A0A8S8ZM64_SORMA</name>
<comment type="caution">
    <text evidence="2">The sequence shown here is derived from an EMBL/GenBank/DDBJ whole genome shotgun (WGS) entry which is preliminary data.</text>
</comment>
<gene>
    <name evidence="2" type="ORF">SMACR_07357</name>
</gene>
<feature type="compositionally biased region" description="Basic and acidic residues" evidence="1">
    <location>
        <begin position="618"/>
        <end position="632"/>
    </location>
</feature>
<dbReference type="VEuPathDB" id="FungiDB:SMAC_07357"/>
<dbReference type="AlphaFoldDB" id="A0A8S8ZM64"/>
<proteinExistence type="predicted"/>
<accession>A0A8S8ZM64</accession>
<reference evidence="2 3" key="1">
    <citation type="submission" date="2017-07" db="EMBL/GenBank/DDBJ databases">
        <title>Genome sequence of the Sordaria macrospora wild type strain R19027.</title>
        <authorList>
            <person name="Nowrousian M."/>
            <person name="Teichert I."/>
            <person name="Kueck U."/>
        </authorList>
    </citation>
    <scope>NUCLEOTIDE SEQUENCE [LARGE SCALE GENOMIC DNA]</scope>
    <source>
        <strain evidence="2 3">R19027</strain>
        <tissue evidence="2">Mycelium</tissue>
    </source>
</reference>
<feature type="compositionally biased region" description="Acidic residues" evidence="1">
    <location>
        <begin position="633"/>
        <end position="643"/>
    </location>
</feature>
<feature type="region of interest" description="Disordered" evidence="1">
    <location>
        <begin position="596"/>
        <end position="643"/>
    </location>
</feature>
<feature type="compositionally biased region" description="Basic and acidic residues" evidence="1">
    <location>
        <begin position="39"/>
        <end position="49"/>
    </location>
</feature>
<evidence type="ECO:0000313" key="2">
    <source>
        <dbReference type="EMBL" id="KAA8631133.1"/>
    </source>
</evidence>
<feature type="region of interest" description="Disordered" evidence="1">
    <location>
        <begin position="1"/>
        <end position="59"/>
    </location>
</feature>
<evidence type="ECO:0000313" key="3">
    <source>
        <dbReference type="Proteomes" id="UP000433876"/>
    </source>
</evidence>
<organism evidence="2 3">
    <name type="scientific">Sordaria macrospora</name>
    <dbReference type="NCBI Taxonomy" id="5147"/>
    <lineage>
        <taxon>Eukaryota</taxon>
        <taxon>Fungi</taxon>
        <taxon>Dikarya</taxon>
        <taxon>Ascomycota</taxon>
        <taxon>Pezizomycotina</taxon>
        <taxon>Sordariomycetes</taxon>
        <taxon>Sordariomycetidae</taxon>
        <taxon>Sordariales</taxon>
        <taxon>Sordariaceae</taxon>
        <taxon>Sordaria</taxon>
    </lineage>
</organism>
<dbReference type="Proteomes" id="UP000433876">
    <property type="component" value="Unassembled WGS sequence"/>
</dbReference>
<evidence type="ECO:0000256" key="1">
    <source>
        <dbReference type="SAM" id="MobiDB-lite"/>
    </source>
</evidence>
<protein>
    <submittedName>
        <fullName evidence="2">Uncharacterized protein</fullName>
    </submittedName>
</protein>
<dbReference type="EMBL" id="NMPR01000085">
    <property type="protein sequence ID" value="KAA8631133.1"/>
    <property type="molecule type" value="Genomic_DNA"/>
</dbReference>
<feature type="compositionally biased region" description="Low complexity" evidence="1">
    <location>
        <begin position="602"/>
        <end position="617"/>
    </location>
</feature>